<feature type="non-terminal residue" evidence="1">
    <location>
        <position position="53"/>
    </location>
</feature>
<accession>W1Q2P2</accession>
<organism evidence="1 2">
    <name type="scientific">Abiotrophia defectiva ATCC 49176</name>
    <dbReference type="NCBI Taxonomy" id="592010"/>
    <lineage>
        <taxon>Bacteria</taxon>
        <taxon>Bacillati</taxon>
        <taxon>Bacillota</taxon>
        <taxon>Bacilli</taxon>
        <taxon>Lactobacillales</taxon>
        <taxon>Aerococcaceae</taxon>
        <taxon>Abiotrophia</taxon>
    </lineage>
</organism>
<evidence type="ECO:0000313" key="1">
    <source>
        <dbReference type="EMBL" id="ESK65400.1"/>
    </source>
</evidence>
<sequence length="53" mass="6213">MTYLNINLKLEELTEAVLNSDMNTLMKSLAITVFNAYMEEERHQFIQAAPHER</sequence>
<evidence type="ECO:0000313" key="2">
    <source>
        <dbReference type="Proteomes" id="UP000019050"/>
    </source>
</evidence>
<comment type="caution">
    <text evidence="1">The sequence shown here is derived from an EMBL/GenBank/DDBJ whole genome shotgun (WGS) entry which is preliminary data.</text>
</comment>
<keyword evidence="2" id="KW-1185">Reference proteome</keyword>
<name>W1Q2P2_ABIDE</name>
<dbReference type="AlphaFoldDB" id="W1Q2P2"/>
<dbReference type="HOGENOM" id="CLU_3091590_0_0_9"/>
<proteinExistence type="predicted"/>
<protein>
    <submittedName>
        <fullName evidence="1">Uncharacterized protein</fullName>
    </submittedName>
</protein>
<dbReference type="Proteomes" id="UP000019050">
    <property type="component" value="Unassembled WGS sequence"/>
</dbReference>
<gene>
    <name evidence="1" type="ORF">GCWU000182_001181</name>
</gene>
<dbReference type="EMBL" id="ACIN03000012">
    <property type="protein sequence ID" value="ESK65400.1"/>
    <property type="molecule type" value="Genomic_DNA"/>
</dbReference>
<reference evidence="1" key="1">
    <citation type="submission" date="2013-06" db="EMBL/GenBank/DDBJ databases">
        <authorList>
            <person name="Weinstock G."/>
            <person name="Sodergren E."/>
            <person name="Clifton S."/>
            <person name="Fulton L."/>
            <person name="Fulton B."/>
            <person name="Courtney L."/>
            <person name="Fronick C."/>
            <person name="Harrison M."/>
            <person name="Strong C."/>
            <person name="Farmer C."/>
            <person name="Delahaunty K."/>
            <person name="Markovic C."/>
            <person name="Hall O."/>
            <person name="Minx P."/>
            <person name="Tomlinson C."/>
            <person name="Mitreva M."/>
            <person name="Nelson J."/>
            <person name="Hou S."/>
            <person name="Wollam A."/>
            <person name="Pepin K.H."/>
            <person name="Johnson M."/>
            <person name="Bhonagiri V."/>
            <person name="Nash W.E."/>
            <person name="Warren W."/>
            <person name="Chinwalla A."/>
            <person name="Mardis E.R."/>
            <person name="Wilson R.K."/>
        </authorList>
    </citation>
    <scope>NUCLEOTIDE SEQUENCE [LARGE SCALE GENOMIC DNA]</scope>
    <source>
        <strain evidence="1">ATCC 49176</strain>
    </source>
</reference>